<evidence type="ECO:0000256" key="2">
    <source>
        <dbReference type="ARBA" id="ARBA00009387"/>
    </source>
</evidence>
<dbReference type="HOGENOM" id="CLU_854932_0_0_5"/>
<geneLocation type="plasmid" evidence="5 6">
    <name>pRL7</name>
</geneLocation>
<dbReference type="Proteomes" id="UP000006575">
    <property type="component" value="Plasmid pRL7"/>
</dbReference>
<accession>Q1M9P1</accession>
<dbReference type="EnsemblBacteria" id="CAK11676">
    <property type="protein sequence ID" value="CAK11676"/>
    <property type="gene ID" value="pRL70149"/>
</dbReference>
<protein>
    <submittedName>
        <fullName evidence="5">Transglycosylase SLT domain protein</fullName>
    </submittedName>
</protein>
<feature type="signal peptide" evidence="3">
    <location>
        <begin position="1"/>
        <end position="28"/>
    </location>
</feature>
<dbReference type="AlphaFoldDB" id="Q1M9P1"/>
<dbReference type="KEGG" id="rle:pRL70149"/>
<comment type="similarity">
    <text evidence="2">Belongs to the virb1 family.</text>
</comment>
<reference evidence="5 6" key="1">
    <citation type="journal article" date="2006" name="Genome Biol.">
        <title>The genome of Rhizobium leguminosarum has recognizable core and accessory components.</title>
        <authorList>
            <person name="Young J.W."/>
            <person name="Crossman L.C."/>
            <person name="Johnston A.W.B."/>
            <person name="Thomson N.R."/>
            <person name="Ghazoui Z.F."/>
            <person name="Hull K.H."/>
            <person name="Wexler M."/>
            <person name="Curson A.R.J."/>
            <person name="Todd J.D."/>
            <person name="Poole P.S."/>
            <person name="Mauchline T.H."/>
            <person name="East A.K."/>
            <person name="Quail M.A."/>
            <person name="Churcher C."/>
            <person name="Arrowsmith C."/>
            <person name="Cherevach A."/>
            <person name="Chillingworth T."/>
            <person name="Clarke K."/>
            <person name="Cronin A."/>
            <person name="Davis P."/>
            <person name="Fraser A."/>
            <person name="Hance Z."/>
            <person name="Hauser H."/>
            <person name="Jagels K."/>
            <person name="Moule S."/>
            <person name="Mungall K."/>
            <person name="Norbertczak H."/>
            <person name="Rabbinowitsch E."/>
            <person name="Sanders M."/>
            <person name="Simmonds M."/>
            <person name="Whitehead S."/>
            <person name="Parkhill J."/>
        </authorList>
    </citation>
    <scope>NUCLEOTIDE SEQUENCE [LARGE SCALE GENOMIC DNA]</scope>
    <source>
        <strain evidence="6">DSM 114642 / LMG 32736 / 3841</strain>
    </source>
</reference>
<dbReference type="InterPro" id="IPR023346">
    <property type="entry name" value="Lysozyme-like_dom_sf"/>
</dbReference>
<dbReference type="CAZy" id="GH23">
    <property type="family name" value="Glycoside Hydrolase Family 23"/>
</dbReference>
<dbReference type="RefSeq" id="WP_011654605.1">
    <property type="nucleotide sequence ID" value="NC_008382.1"/>
</dbReference>
<dbReference type="InterPro" id="IPR008258">
    <property type="entry name" value="Transglycosylase_SLT_dom_1"/>
</dbReference>
<sequence length="325" mass="34821">MHKNCTLSGATALTLLFLLLGQPVPTRAAVFQQLGNDMIVPFGGVSADAPKASSADNPTIFAKKFSNASFTAVTNYQATTSVILDAPSILDRGSGPTKIADFKAGRLIEHRLRLPKPRMLSTKLSARQTRMRRLTLEVGRRYAGAAGVARSRLDRESFVSLFTTMIQRESNFDPGAISPAGAKGLGQLMPDTARGLGVCDVLSARDNLEGAARYLTAMLHQFGSPELALAAYNAGPDAVRKYGAIPPYRETQQYVSDIFNNMNSAPGAVAHEPKPFSPAPQEASLNASDTLDMARLPECDALQGRHRQEMGGTLFGSLNVAIQID</sequence>
<dbReference type="EMBL" id="AM236081">
    <property type="protein sequence ID" value="CAK11676.1"/>
    <property type="molecule type" value="Genomic_DNA"/>
</dbReference>
<evidence type="ECO:0000259" key="4">
    <source>
        <dbReference type="Pfam" id="PF01464"/>
    </source>
</evidence>
<feature type="domain" description="Transglycosylase SLT" evidence="4">
    <location>
        <begin position="159"/>
        <end position="252"/>
    </location>
</feature>
<feature type="chain" id="PRO_5004194130" evidence="3">
    <location>
        <begin position="29"/>
        <end position="325"/>
    </location>
</feature>
<dbReference type="Gene3D" id="1.10.530.10">
    <property type="match status" value="1"/>
</dbReference>
<gene>
    <name evidence="5" type="ordered locus">pRL70149</name>
</gene>
<dbReference type="PANTHER" id="PTHR37423:SF2">
    <property type="entry name" value="MEMBRANE-BOUND LYTIC MUREIN TRANSGLYCOSYLASE C"/>
    <property type="match status" value="1"/>
</dbReference>
<keyword evidence="5" id="KW-0614">Plasmid</keyword>
<organism evidence="5 6">
    <name type="scientific">Rhizobium johnstonii (strain DSM 114642 / LMG 32736 / 3841)</name>
    <name type="common">Rhizobium leguminosarum bv. viciae</name>
    <dbReference type="NCBI Taxonomy" id="216596"/>
    <lineage>
        <taxon>Bacteria</taxon>
        <taxon>Pseudomonadati</taxon>
        <taxon>Pseudomonadota</taxon>
        <taxon>Alphaproteobacteria</taxon>
        <taxon>Hyphomicrobiales</taxon>
        <taxon>Rhizobiaceae</taxon>
        <taxon>Rhizobium/Agrobacterium group</taxon>
        <taxon>Rhizobium</taxon>
        <taxon>Rhizobium johnstonii</taxon>
    </lineage>
</organism>
<name>Q1M9P1_RHIJ3</name>
<evidence type="ECO:0000256" key="3">
    <source>
        <dbReference type="SAM" id="SignalP"/>
    </source>
</evidence>
<dbReference type="Pfam" id="PF01464">
    <property type="entry name" value="SLT"/>
    <property type="match status" value="1"/>
</dbReference>
<evidence type="ECO:0000256" key="1">
    <source>
        <dbReference type="ARBA" id="ARBA00007734"/>
    </source>
</evidence>
<dbReference type="GeneID" id="303212398"/>
<proteinExistence type="inferred from homology"/>
<dbReference type="SUPFAM" id="SSF53955">
    <property type="entry name" value="Lysozyme-like"/>
    <property type="match status" value="1"/>
</dbReference>
<keyword evidence="6" id="KW-1185">Reference proteome</keyword>
<evidence type="ECO:0000313" key="6">
    <source>
        <dbReference type="Proteomes" id="UP000006575"/>
    </source>
</evidence>
<dbReference type="CDD" id="cd00254">
    <property type="entry name" value="LT-like"/>
    <property type="match status" value="1"/>
</dbReference>
<evidence type="ECO:0000313" key="5">
    <source>
        <dbReference type="EMBL" id="CAK11676.1"/>
    </source>
</evidence>
<keyword evidence="3" id="KW-0732">Signal</keyword>
<comment type="similarity">
    <text evidence="1">Belongs to the transglycosylase Slt family.</text>
</comment>
<dbReference type="PANTHER" id="PTHR37423">
    <property type="entry name" value="SOLUBLE LYTIC MUREIN TRANSGLYCOSYLASE-RELATED"/>
    <property type="match status" value="1"/>
</dbReference>